<evidence type="ECO:0000259" key="1">
    <source>
        <dbReference type="PROSITE" id="PS51340"/>
    </source>
</evidence>
<comment type="caution">
    <text evidence="2">The sequence shown here is derived from an EMBL/GenBank/DDBJ whole genome shotgun (WGS) entry which is preliminary data.</text>
</comment>
<dbReference type="EMBL" id="SRRZ01000041">
    <property type="protein sequence ID" value="NQE34874.1"/>
    <property type="molecule type" value="Genomic_DNA"/>
</dbReference>
<evidence type="ECO:0000313" key="3">
    <source>
        <dbReference type="Proteomes" id="UP000702425"/>
    </source>
</evidence>
<protein>
    <recommendedName>
        <fullName evidence="1">MOSC domain-containing protein</fullName>
    </recommendedName>
</protein>
<dbReference type="InterPro" id="IPR005302">
    <property type="entry name" value="MoCF_Sase_C"/>
</dbReference>
<accession>A0ABX2CWT1</accession>
<gene>
    <name evidence="2" type="ORF">E5S67_02603</name>
</gene>
<dbReference type="PROSITE" id="PS51340">
    <property type="entry name" value="MOSC"/>
    <property type="match status" value="1"/>
</dbReference>
<dbReference type="SUPFAM" id="SSF141673">
    <property type="entry name" value="MOSC N-terminal domain-like"/>
    <property type="match status" value="1"/>
</dbReference>
<name>A0ABX2CWT1_9CYAN</name>
<proteinExistence type="predicted"/>
<dbReference type="Pfam" id="PF03476">
    <property type="entry name" value="MOSC_N"/>
    <property type="match status" value="1"/>
</dbReference>
<dbReference type="Proteomes" id="UP000702425">
    <property type="component" value="Unassembled WGS sequence"/>
</dbReference>
<feature type="domain" description="MOSC" evidence="1">
    <location>
        <begin position="93"/>
        <end position="259"/>
    </location>
</feature>
<reference evidence="2 3" key="1">
    <citation type="journal article" date="2020" name="Sci. Rep.">
        <title>A novel cyanobacterial geosmin producer, revising GeoA distribution and dispersion patterns in Bacteria.</title>
        <authorList>
            <person name="Churro C."/>
            <person name="Semedo-Aguiar A.P."/>
            <person name="Silva A.D."/>
            <person name="Pereira-Leal J.B."/>
            <person name="Leite R.B."/>
        </authorList>
    </citation>
    <scope>NUCLEOTIDE SEQUENCE [LARGE SCALE GENOMIC DNA]</scope>
    <source>
        <strain evidence="2 3">IPMA8</strain>
    </source>
</reference>
<organism evidence="2 3">
    <name type="scientific">Microcoleus asticus IPMA8</name>
    <dbReference type="NCBI Taxonomy" id="2563858"/>
    <lineage>
        <taxon>Bacteria</taxon>
        <taxon>Bacillati</taxon>
        <taxon>Cyanobacteriota</taxon>
        <taxon>Cyanophyceae</taxon>
        <taxon>Oscillatoriophycideae</taxon>
        <taxon>Oscillatoriales</taxon>
        <taxon>Microcoleaceae</taxon>
        <taxon>Microcoleus</taxon>
        <taxon>Microcoleus asticus</taxon>
    </lineage>
</organism>
<evidence type="ECO:0000313" key="2">
    <source>
        <dbReference type="EMBL" id="NQE34874.1"/>
    </source>
</evidence>
<sequence>MSYVASIHIYPVKSLDGIAVSQATILASGALEGDRSFAICDEAGELVNTKRNSGVHFLRLSFDIQKRMAGLKIQDTEQEIFFHVDRERPGIEYWLSNYFGFPVKLMENLLTGFPDDTAAPGPSIISTETIAEVASWFPRVSVNEMRHRLRANIEIGDVPAFWEDQLFPEANKLVTLKIGTVIFEAINLGHPCIRCTQNYAPKATDTNFQNLLKAKQEEIMPDLLKRGSLNHFNRLIVSMRVSGQAAGKILHIGDEVQISSASKSLFNTIPD</sequence>
<dbReference type="InterPro" id="IPR005303">
    <property type="entry name" value="MOCOS_middle"/>
</dbReference>
<keyword evidence="3" id="KW-1185">Reference proteome</keyword>
<dbReference type="RefSeq" id="WP_172187810.1">
    <property type="nucleotide sequence ID" value="NZ_CAWPPK010000254.1"/>
</dbReference>